<dbReference type="PANTHER" id="PTHR42252">
    <property type="entry name" value="DUF5616 DOMAIN-CONTAINING PROTEIN"/>
    <property type="match status" value="1"/>
</dbReference>
<accession>A0A1M7YEA8</accession>
<dbReference type="PANTHER" id="PTHR42252:SF1">
    <property type="entry name" value="DUF434 DOMAIN-CONTAINING PROTEIN"/>
    <property type="match status" value="1"/>
</dbReference>
<proteinExistence type="predicted"/>
<dbReference type="Proteomes" id="UP000184612">
    <property type="component" value="Unassembled WGS sequence"/>
</dbReference>
<dbReference type="OrthoDB" id="5372493at2"/>
<evidence type="ECO:0000313" key="3">
    <source>
        <dbReference type="EMBL" id="SHO50982.1"/>
    </source>
</evidence>
<evidence type="ECO:0008006" key="5">
    <source>
        <dbReference type="Google" id="ProtNLM"/>
    </source>
</evidence>
<protein>
    <recommendedName>
        <fullName evidence="5">DUF434 domain-containing protein</fullName>
    </recommendedName>
</protein>
<dbReference type="InterPro" id="IPR041652">
    <property type="entry name" value="DUF5616"/>
</dbReference>
<keyword evidence="4" id="KW-1185">Reference proteome</keyword>
<organism evidence="3 4">
    <name type="scientific">Anaerocolumna xylanovorans DSM 12503</name>
    <dbReference type="NCBI Taxonomy" id="1121345"/>
    <lineage>
        <taxon>Bacteria</taxon>
        <taxon>Bacillati</taxon>
        <taxon>Bacillota</taxon>
        <taxon>Clostridia</taxon>
        <taxon>Lachnospirales</taxon>
        <taxon>Lachnospiraceae</taxon>
        <taxon>Anaerocolumna</taxon>
    </lineage>
</organism>
<dbReference type="RefSeq" id="WP_073589645.1">
    <property type="nucleotide sequence ID" value="NZ_FRFD01000008.1"/>
</dbReference>
<evidence type="ECO:0000259" key="2">
    <source>
        <dbReference type="Pfam" id="PF18481"/>
    </source>
</evidence>
<dbReference type="AlphaFoldDB" id="A0A1M7YEA8"/>
<dbReference type="STRING" id="1121345.SAMN02745217_02999"/>
<evidence type="ECO:0000259" key="1">
    <source>
        <dbReference type="Pfam" id="PF04256"/>
    </source>
</evidence>
<dbReference type="EMBL" id="FRFD01000008">
    <property type="protein sequence ID" value="SHO50982.1"/>
    <property type="molecule type" value="Genomic_DNA"/>
</dbReference>
<reference evidence="3 4" key="1">
    <citation type="submission" date="2016-12" db="EMBL/GenBank/DDBJ databases">
        <authorList>
            <person name="Song W.-J."/>
            <person name="Kurnit D.M."/>
        </authorList>
    </citation>
    <scope>NUCLEOTIDE SEQUENCE [LARGE SCALE GENOMIC DNA]</scope>
    <source>
        <strain evidence="3 4">DSM 12503</strain>
    </source>
</reference>
<feature type="domain" description="DUF434" evidence="1">
    <location>
        <begin position="25"/>
        <end position="79"/>
    </location>
</feature>
<gene>
    <name evidence="3" type="ORF">SAMN02745217_02999</name>
</gene>
<sequence length="239" mass="26728">MVKQLRRGYAPEDEKEFGKDALATLSRAGSDICYLLNQGYHIEGAVTFVCNHYRLSKRQRIALIRWAASEEAVRSRKAKEIVDGCRDKTLNIDGFNTIITLEVALSGSPVILCQDGCLRDLAGLRGTYHPIDKTVKAVNMIGDFLDKERAGKAVFYLDAPVSNSGRLSVLIKEGLAKYSFITEVYCINEVDRILKSLECVVTADSAVLDLAKNYFNLNRYLLLDSISDLWLIDFLYGNS</sequence>
<evidence type="ECO:0000313" key="4">
    <source>
        <dbReference type="Proteomes" id="UP000184612"/>
    </source>
</evidence>
<dbReference type="Pfam" id="PF18481">
    <property type="entry name" value="DUF5616"/>
    <property type="match status" value="1"/>
</dbReference>
<name>A0A1M7YEA8_9FIRM</name>
<feature type="domain" description="DUF5616" evidence="2">
    <location>
        <begin position="84"/>
        <end position="219"/>
    </location>
</feature>
<dbReference type="InterPro" id="IPR007368">
    <property type="entry name" value="DUF434"/>
</dbReference>
<dbReference type="Pfam" id="PF04256">
    <property type="entry name" value="DUF434"/>
    <property type="match status" value="1"/>
</dbReference>